<dbReference type="Proteomes" id="UP000316096">
    <property type="component" value="Unassembled WGS sequence"/>
</dbReference>
<evidence type="ECO:0000313" key="3">
    <source>
        <dbReference type="Proteomes" id="UP000316096"/>
    </source>
</evidence>
<gene>
    <name evidence="2" type="ORF">FB559_2862</name>
</gene>
<feature type="region of interest" description="Disordered" evidence="1">
    <location>
        <begin position="1"/>
        <end position="47"/>
    </location>
</feature>
<dbReference type="RefSeq" id="WP_185792199.1">
    <property type="nucleotide sequence ID" value="NZ_VFOZ01000001.1"/>
</dbReference>
<reference evidence="2 3" key="1">
    <citation type="submission" date="2019-06" db="EMBL/GenBank/DDBJ databases">
        <title>Sequencing the genomes of 1000 actinobacteria strains.</title>
        <authorList>
            <person name="Klenk H.-P."/>
        </authorList>
    </citation>
    <scope>NUCLEOTIDE SEQUENCE [LARGE SCALE GENOMIC DNA]</scope>
    <source>
        <strain evidence="2 3">DSM 102200</strain>
    </source>
</reference>
<accession>A0A543CJL8</accession>
<sequence length="47" mass="5002">MAKEPEQKNEETAETDESTEEGVQPLGFTGHATPDGFTGHGTPAKED</sequence>
<evidence type="ECO:0000256" key="1">
    <source>
        <dbReference type="SAM" id="MobiDB-lite"/>
    </source>
</evidence>
<keyword evidence="3" id="KW-1185">Reference proteome</keyword>
<dbReference type="EMBL" id="VFOZ01000001">
    <property type="protein sequence ID" value="TQL97283.1"/>
    <property type="molecule type" value="Genomic_DNA"/>
</dbReference>
<proteinExistence type="predicted"/>
<protein>
    <submittedName>
        <fullName evidence="2">Uncharacterized protein</fullName>
    </submittedName>
</protein>
<organism evidence="2 3">
    <name type="scientific">Actinoallomurus bryophytorum</name>
    <dbReference type="NCBI Taxonomy" id="1490222"/>
    <lineage>
        <taxon>Bacteria</taxon>
        <taxon>Bacillati</taxon>
        <taxon>Actinomycetota</taxon>
        <taxon>Actinomycetes</taxon>
        <taxon>Streptosporangiales</taxon>
        <taxon>Thermomonosporaceae</taxon>
        <taxon>Actinoallomurus</taxon>
    </lineage>
</organism>
<comment type="caution">
    <text evidence="2">The sequence shown here is derived from an EMBL/GenBank/DDBJ whole genome shotgun (WGS) entry which is preliminary data.</text>
</comment>
<name>A0A543CJL8_9ACTN</name>
<evidence type="ECO:0000313" key="2">
    <source>
        <dbReference type="EMBL" id="TQL97283.1"/>
    </source>
</evidence>
<feature type="compositionally biased region" description="Basic and acidic residues" evidence="1">
    <location>
        <begin position="1"/>
        <end position="11"/>
    </location>
</feature>
<dbReference type="AlphaFoldDB" id="A0A543CJL8"/>